<dbReference type="PROSITE" id="PS50297">
    <property type="entry name" value="ANK_REP_REGION"/>
    <property type="match status" value="2"/>
</dbReference>
<accession>A0A1X3RZC1</accession>
<dbReference type="EMBL" id="LUTP01000007">
    <property type="protein sequence ID" value="OSN07496.1"/>
    <property type="molecule type" value="Genomic_DNA"/>
</dbReference>
<dbReference type="InterPro" id="IPR036770">
    <property type="entry name" value="Ankyrin_rpt-contain_sf"/>
</dbReference>
<dbReference type="PANTHER" id="PTHR24171">
    <property type="entry name" value="ANKYRIN REPEAT DOMAIN-CONTAINING PROTEIN 39-RELATED"/>
    <property type="match status" value="1"/>
</dbReference>
<keyword evidence="1" id="KW-0677">Repeat</keyword>
<dbReference type="SUPFAM" id="SSF48403">
    <property type="entry name" value="Ankyrin repeat"/>
    <property type="match status" value="1"/>
</dbReference>
<comment type="caution">
    <text evidence="4">The sequence shown here is derived from an EMBL/GenBank/DDBJ whole genome shotgun (WGS) entry which is preliminary data.</text>
</comment>
<dbReference type="PROSITE" id="PS50088">
    <property type="entry name" value="ANK_REPEAT"/>
    <property type="match status" value="2"/>
</dbReference>
<feature type="repeat" description="ANK" evidence="3">
    <location>
        <begin position="46"/>
        <end position="70"/>
    </location>
</feature>
<proteinExistence type="predicted"/>
<dbReference type="SMART" id="SM00248">
    <property type="entry name" value="ANK"/>
    <property type="match status" value="2"/>
</dbReference>
<organism evidence="4 5">
    <name type="scientific">Lonsdalea iberica</name>
    <dbReference type="NCBI Taxonomy" id="1082703"/>
    <lineage>
        <taxon>Bacteria</taxon>
        <taxon>Pseudomonadati</taxon>
        <taxon>Pseudomonadota</taxon>
        <taxon>Gammaproteobacteria</taxon>
        <taxon>Enterobacterales</taxon>
        <taxon>Pectobacteriaceae</taxon>
        <taxon>Lonsdalea</taxon>
    </lineage>
</organism>
<reference evidence="4 5" key="1">
    <citation type="submission" date="2016-02" db="EMBL/GenBank/DDBJ databases">
        <title>Species-wide whole genome sequencing reveals diversity, host range in Lonsdalea quercina.</title>
        <authorList>
            <person name="Li Y."/>
        </authorList>
    </citation>
    <scope>NUCLEOTIDE SEQUENCE [LARGE SCALE GENOMIC DNA]</scope>
    <source>
        <strain evidence="4 5">LMG 26264</strain>
    </source>
</reference>
<dbReference type="AlphaFoldDB" id="A0A1X3RZC1"/>
<evidence type="ECO:0000313" key="5">
    <source>
        <dbReference type="Proteomes" id="UP000194020"/>
    </source>
</evidence>
<keyword evidence="2 3" id="KW-0040">ANK repeat</keyword>
<dbReference type="OrthoDB" id="6087427at2"/>
<evidence type="ECO:0000256" key="1">
    <source>
        <dbReference type="ARBA" id="ARBA00022737"/>
    </source>
</evidence>
<name>A0A1X3RZC1_9GAMM</name>
<sequence length="76" mass="8232">MILKFETAFPDSVGYTTLHLASIIGNKEIVVFLLKKGADVNATDREGYSPLVIAEANNHRDIVALLVKHGGKALEP</sequence>
<dbReference type="Pfam" id="PF12796">
    <property type="entry name" value="Ank_2"/>
    <property type="match status" value="1"/>
</dbReference>
<evidence type="ECO:0000256" key="3">
    <source>
        <dbReference type="PROSITE-ProRule" id="PRU00023"/>
    </source>
</evidence>
<dbReference type="Gene3D" id="1.25.40.20">
    <property type="entry name" value="Ankyrin repeat-containing domain"/>
    <property type="match status" value="1"/>
</dbReference>
<dbReference type="Proteomes" id="UP000194020">
    <property type="component" value="Unassembled WGS sequence"/>
</dbReference>
<evidence type="ECO:0000256" key="2">
    <source>
        <dbReference type="ARBA" id="ARBA00023043"/>
    </source>
</evidence>
<gene>
    <name evidence="4" type="ORF">AU511_04325</name>
</gene>
<evidence type="ECO:0000313" key="4">
    <source>
        <dbReference type="EMBL" id="OSN07496.1"/>
    </source>
</evidence>
<protein>
    <submittedName>
        <fullName evidence="4">Uncharacterized protein</fullName>
    </submittedName>
</protein>
<dbReference type="InterPro" id="IPR002110">
    <property type="entry name" value="Ankyrin_rpt"/>
</dbReference>
<feature type="repeat" description="ANK" evidence="3">
    <location>
        <begin position="13"/>
        <end position="45"/>
    </location>
</feature>